<dbReference type="EMBL" id="CAJZBQ010000028">
    <property type="protein sequence ID" value="CAG9321333.1"/>
    <property type="molecule type" value="Genomic_DNA"/>
</dbReference>
<organism evidence="1 2">
    <name type="scientific">Blepharisma stoltei</name>
    <dbReference type="NCBI Taxonomy" id="1481888"/>
    <lineage>
        <taxon>Eukaryota</taxon>
        <taxon>Sar</taxon>
        <taxon>Alveolata</taxon>
        <taxon>Ciliophora</taxon>
        <taxon>Postciliodesmatophora</taxon>
        <taxon>Heterotrichea</taxon>
        <taxon>Heterotrichida</taxon>
        <taxon>Blepharismidae</taxon>
        <taxon>Blepharisma</taxon>
    </lineage>
</organism>
<protein>
    <submittedName>
        <fullName evidence="1">Uncharacterized protein</fullName>
    </submittedName>
</protein>
<sequence length="295" mass="34688">MKAITSLEALRKLTKPTDSSKNPLEGFTKYLEKVSAGTLREEMTLQRRGFSNGIGLAKVKSILKEKQRKAIDKTWNKWRHYAVSFTLLRDPGYWEKQYTETILKAVRAIFKFQARKIAKAFYQWNLAKWNTVVPLYSILSKIFSLRKLYGIRQLKLVSPKSTHLLLTMYTNRINVYKQAFIRWKKETDKISQESALAQQVAFMRFKGFQNEKLIEVFNAYSKQIAIKKRLGFNAFKINKNEEYERTLMRDETFEQEDESIVYNKLMRQLNTHKEAATQAKVKSILLQTMLSILNN</sequence>
<keyword evidence="2" id="KW-1185">Reference proteome</keyword>
<reference evidence="1" key="1">
    <citation type="submission" date="2021-09" db="EMBL/GenBank/DDBJ databases">
        <authorList>
            <consortium name="AG Swart"/>
            <person name="Singh M."/>
            <person name="Singh A."/>
            <person name="Seah K."/>
            <person name="Emmerich C."/>
        </authorList>
    </citation>
    <scope>NUCLEOTIDE SEQUENCE</scope>
    <source>
        <strain evidence="1">ATCC30299</strain>
    </source>
</reference>
<name>A0AAU9JCL6_9CILI</name>
<comment type="caution">
    <text evidence="1">The sequence shown here is derived from an EMBL/GenBank/DDBJ whole genome shotgun (WGS) entry which is preliminary data.</text>
</comment>
<accession>A0AAU9JCL6</accession>
<dbReference type="Proteomes" id="UP001162131">
    <property type="component" value="Unassembled WGS sequence"/>
</dbReference>
<evidence type="ECO:0000313" key="2">
    <source>
        <dbReference type="Proteomes" id="UP001162131"/>
    </source>
</evidence>
<dbReference type="AlphaFoldDB" id="A0AAU9JCL6"/>
<proteinExistence type="predicted"/>
<gene>
    <name evidence="1" type="ORF">BSTOLATCC_MIC28618</name>
</gene>
<evidence type="ECO:0000313" key="1">
    <source>
        <dbReference type="EMBL" id="CAG9321333.1"/>
    </source>
</evidence>